<dbReference type="CDD" id="cd03506">
    <property type="entry name" value="Delta6-FADS-like"/>
    <property type="match status" value="1"/>
</dbReference>
<feature type="transmembrane region" description="Helical" evidence="1">
    <location>
        <begin position="61"/>
        <end position="81"/>
    </location>
</feature>
<dbReference type="GO" id="GO:0016717">
    <property type="term" value="F:oxidoreductase activity, acting on paired donors, with oxidation of a pair of donors resulting in the reduction of molecular oxygen to two molecules of water"/>
    <property type="evidence" value="ECO:0007669"/>
    <property type="project" value="TreeGrafter"/>
</dbReference>
<evidence type="ECO:0000256" key="1">
    <source>
        <dbReference type="SAM" id="Phobius"/>
    </source>
</evidence>
<dbReference type="PANTHER" id="PTHR19353:SF19">
    <property type="entry name" value="DELTA(5) FATTY ACID DESATURASE C-RELATED"/>
    <property type="match status" value="1"/>
</dbReference>
<dbReference type="Proteomes" id="UP000192472">
    <property type="component" value="Unassembled WGS sequence"/>
</dbReference>
<dbReference type="InterPro" id="IPR005804">
    <property type="entry name" value="FA_desaturase_dom"/>
</dbReference>
<proteinExistence type="predicted"/>
<keyword evidence="4" id="KW-1185">Reference proteome</keyword>
<sequence>MPEWHNLKEKKDRIEHTMAEVTNIYFNNEDPHCKEFAKVLNGRVNEYFKTKGISKYGNGEMYFKTVFMLTLFFAPFAAIIYFEPVWWMALGLAILMGLGMAGIGLGIMHDGNHGSYSKHKWVNNLMGYTLNLVGANAMNWKIQHNVKHHTYTNIEDHDEDIEPKAILRFSPATPLKKVHKYQYLYVWFFYSLGTFFWVTIKDFAKITRYNKEGILHKNVSSVAKEYAILIITKIVYFSWVIGIPVLFTSYSGGEIFLGYFIMHLAAGLGVGVIFQPAHLLPEVEYPEPDENGKMKYSRFVHQLYTSVNFANGSKLVTWYGGGLNFQVEHHLFPHICHVHYVNLAPIVKATAAEFDIPYHAKKGFFETMSEHTKMLKWLGTPDSQLTKA</sequence>
<feature type="transmembrane region" description="Helical" evidence="1">
    <location>
        <begin position="183"/>
        <end position="200"/>
    </location>
</feature>
<dbReference type="AlphaFoldDB" id="A0A1W2GKF7"/>
<dbReference type="Pfam" id="PF00487">
    <property type="entry name" value="FA_desaturase"/>
    <property type="match status" value="1"/>
</dbReference>
<feature type="transmembrane region" description="Helical" evidence="1">
    <location>
        <begin position="255"/>
        <end position="274"/>
    </location>
</feature>
<name>A0A1W2GKF7_REIFA</name>
<protein>
    <submittedName>
        <fullName evidence="3">Linoleoyl-CoA desaturase</fullName>
    </submittedName>
</protein>
<feature type="transmembrane region" description="Helical" evidence="1">
    <location>
        <begin position="226"/>
        <end position="248"/>
    </location>
</feature>
<evidence type="ECO:0000259" key="2">
    <source>
        <dbReference type="Pfam" id="PF00487"/>
    </source>
</evidence>
<dbReference type="EMBL" id="FWYF01000003">
    <property type="protein sequence ID" value="SMD37130.1"/>
    <property type="molecule type" value="Genomic_DNA"/>
</dbReference>
<gene>
    <name evidence="3" type="ORF">SAMN04488029_3253</name>
</gene>
<organism evidence="3 4">
    <name type="scientific">Reichenbachiella faecimaris</name>
    <dbReference type="NCBI Taxonomy" id="692418"/>
    <lineage>
        <taxon>Bacteria</taxon>
        <taxon>Pseudomonadati</taxon>
        <taxon>Bacteroidota</taxon>
        <taxon>Cytophagia</taxon>
        <taxon>Cytophagales</taxon>
        <taxon>Reichenbachiellaceae</taxon>
        <taxon>Reichenbachiella</taxon>
    </lineage>
</organism>
<evidence type="ECO:0000313" key="4">
    <source>
        <dbReference type="Proteomes" id="UP000192472"/>
    </source>
</evidence>
<dbReference type="GO" id="GO:0008610">
    <property type="term" value="P:lipid biosynthetic process"/>
    <property type="evidence" value="ECO:0007669"/>
    <property type="project" value="UniProtKB-ARBA"/>
</dbReference>
<keyword evidence="1" id="KW-0472">Membrane</keyword>
<dbReference type="GO" id="GO:0016020">
    <property type="term" value="C:membrane"/>
    <property type="evidence" value="ECO:0007669"/>
    <property type="project" value="TreeGrafter"/>
</dbReference>
<evidence type="ECO:0000313" key="3">
    <source>
        <dbReference type="EMBL" id="SMD37130.1"/>
    </source>
</evidence>
<feature type="transmembrane region" description="Helical" evidence="1">
    <location>
        <begin position="87"/>
        <end position="108"/>
    </location>
</feature>
<dbReference type="STRING" id="692418.SAMN04488029_3253"/>
<dbReference type="PIRSF" id="PIRSF015921">
    <property type="entry name" value="FA_sphinglp_des"/>
    <property type="match status" value="1"/>
</dbReference>
<keyword evidence="1" id="KW-1133">Transmembrane helix</keyword>
<dbReference type="InterPro" id="IPR012171">
    <property type="entry name" value="Fatty_acid_desaturase"/>
</dbReference>
<reference evidence="3 4" key="1">
    <citation type="submission" date="2017-04" db="EMBL/GenBank/DDBJ databases">
        <authorList>
            <person name="Afonso C.L."/>
            <person name="Miller P.J."/>
            <person name="Scott M.A."/>
            <person name="Spackman E."/>
            <person name="Goraichik I."/>
            <person name="Dimitrov K.M."/>
            <person name="Suarez D.L."/>
            <person name="Swayne D.E."/>
        </authorList>
    </citation>
    <scope>NUCLEOTIDE SEQUENCE [LARGE SCALE GENOMIC DNA]</scope>
    <source>
        <strain evidence="3 4">DSM 26133</strain>
    </source>
</reference>
<accession>A0A1W2GKF7</accession>
<keyword evidence="1" id="KW-0812">Transmembrane</keyword>
<dbReference type="PANTHER" id="PTHR19353">
    <property type="entry name" value="FATTY ACID DESATURASE 2"/>
    <property type="match status" value="1"/>
</dbReference>
<feature type="domain" description="Fatty acid desaturase" evidence="2">
    <location>
        <begin position="86"/>
        <end position="360"/>
    </location>
</feature>